<sequence length="247" mass="26846">MSRYESLRRAVPEWFRNEPGAIEILTDPELVRRARRQAAGSGQSRSPGRFGALRERLRAAVRPVPTGVVSANRHLWYLRDAVRFPDGRLGLYDRILPPPGASPGVVVLPLLGPEGKVVLIEHYRHATRAWHREVVRGFGDPGATDEENVARELREEIDATPTAVVPLGELDPDTGLLGHRVRLYAARVDGFGDPERGEGIRRAVTVSAAEAEAMVADGRITDGFTVAALYRARLTGLLGTASPGGPS</sequence>
<dbReference type="InterPro" id="IPR000086">
    <property type="entry name" value="NUDIX_hydrolase_dom"/>
</dbReference>
<proteinExistence type="predicted"/>
<accession>A0ABP9LHC9</accession>
<gene>
    <name evidence="2" type="ORF">GCM10023336_69590</name>
</gene>
<comment type="caution">
    <text evidence="2">The sequence shown here is derived from an EMBL/GenBank/DDBJ whole genome shotgun (WGS) entry which is preliminary data.</text>
</comment>
<dbReference type="Gene3D" id="3.90.79.10">
    <property type="entry name" value="Nucleoside Triphosphate Pyrophosphohydrolase"/>
    <property type="match status" value="1"/>
</dbReference>
<keyword evidence="3" id="KW-1185">Reference proteome</keyword>
<evidence type="ECO:0000259" key="1">
    <source>
        <dbReference type="PROSITE" id="PS51462"/>
    </source>
</evidence>
<feature type="domain" description="Nudix hydrolase" evidence="1">
    <location>
        <begin position="100"/>
        <end position="228"/>
    </location>
</feature>
<evidence type="ECO:0000313" key="2">
    <source>
        <dbReference type="EMBL" id="GAA5078181.1"/>
    </source>
</evidence>
<dbReference type="PROSITE" id="PS51462">
    <property type="entry name" value="NUDIX"/>
    <property type="match status" value="1"/>
</dbReference>
<protein>
    <recommendedName>
        <fullName evidence="1">Nudix hydrolase domain-containing protein</fullName>
    </recommendedName>
</protein>
<organism evidence="2 3">
    <name type="scientific">Streptomyces similanensis</name>
    <dbReference type="NCBI Taxonomy" id="1274988"/>
    <lineage>
        <taxon>Bacteria</taxon>
        <taxon>Bacillati</taxon>
        <taxon>Actinomycetota</taxon>
        <taxon>Actinomycetes</taxon>
        <taxon>Kitasatosporales</taxon>
        <taxon>Streptomycetaceae</taxon>
        <taxon>Streptomyces</taxon>
    </lineage>
</organism>
<dbReference type="Pfam" id="PF00293">
    <property type="entry name" value="NUDIX"/>
    <property type="match status" value="1"/>
</dbReference>
<dbReference type="EMBL" id="BAABKC010000128">
    <property type="protein sequence ID" value="GAA5078181.1"/>
    <property type="molecule type" value="Genomic_DNA"/>
</dbReference>
<dbReference type="SUPFAM" id="SSF55811">
    <property type="entry name" value="Nudix"/>
    <property type="match status" value="1"/>
</dbReference>
<dbReference type="Proteomes" id="UP001500124">
    <property type="component" value="Unassembled WGS sequence"/>
</dbReference>
<evidence type="ECO:0000313" key="3">
    <source>
        <dbReference type="Proteomes" id="UP001500124"/>
    </source>
</evidence>
<reference evidence="3" key="1">
    <citation type="journal article" date="2019" name="Int. J. Syst. Evol. Microbiol.">
        <title>The Global Catalogue of Microorganisms (GCM) 10K type strain sequencing project: providing services to taxonomists for standard genome sequencing and annotation.</title>
        <authorList>
            <consortium name="The Broad Institute Genomics Platform"/>
            <consortium name="The Broad Institute Genome Sequencing Center for Infectious Disease"/>
            <person name="Wu L."/>
            <person name="Ma J."/>
        </authorList>
    </citation>
    <scope>NUCLEOTIDE SEQUENCE [LARGE SCALE GENOMIC DNA]</scope>
    <source>
        <strain evidence="3">JCM 18410</strain>
    </source>
</reference>
<name>A0ABP9LHC9_9ACTN</name>
<dbReference type="CDD" id="cd03424">
    <property type="entry name" value="NUDIX_ADPRase_Nudt5_UGPPase_Nudt14"/>
    <property type="match status" value="1"/>
</dbReference>
<dbReference type="InterPro" id="IPR015797">
    <property type="entry name" value="NUDIX_hydrolase-like_dom_sf"/>
</dbReference>
<dbReference type="RefSeq" id="WP_345672009.1">
    <property type="nucleotide sequence ID" value="NZ_BAABKC010000128.1"/>
</dbReference>